<evidence type="ECO:0000313" key="8">
    <source>
        <dbReference type="Proteomes" id="UP001149607"/>
    </source>
</evidence>
<evidence type="ECO:0000256" key="1">
    <source>
        <dbReference type="ARBA" id="ARBA00004141"/>
    </source>
</evidence>
<proteinExistence type="predicted"/>
<dbReference type="InterPro" id="IPR052719">
    <property type="entry name" value="CvpA-like"/>
</dbReference>
<feature type="transmembrane region" description="Helical" evidence="5">
    <location>
        <begin position="101"/>
        <end position="123"/>
    </location>
</feature>
<comment type="subcellular location">
    <subcellularLocation>
        <location evidence="1">Membrane</location>
        <topology evidence="1">Multi-pass membrane protein</topology>
    </subcellularLocation>
</comment>
<sequence>MTLFDLLALGVIVLSACVSAIRGAVSEVIALSAWLAAFWAAKMGAQPFAQMALTSVEPPALAWLAGFVLVFVAVRLALGLLRPLLTAGLSAVGLGAVNRLFGLLLGAGKGILLVTLAVLVCAFTDLPRTQDWQNAVSAPYFQSLAGLAAPYLPDYLAEQIRYPAF</sequence>
<dbReference type="GO" id="GO:0016020">
    <property type="term" value="C:membrane"/>
    <property type="evidence" value="ECO:0007669"/>
    <property type="project" value="UniProtKB-SubCell"/>
</dbReference>
<organism evidence="6">
    <name type="scientific">Neisseria leonii</name>
    <dbReference type="NCBI Taxonomy" id="2995413"/>
    <lineage>
        <taxon>Bacteria</taxon>
        <taxon>Pseudomonadati</taxon>
        <taxon>Pseudomonadota</taxon>
        <taxon>Betaproteobacteria</taxon>
        <taxon>Neisseriales</taxon>
        <taxon>Neisseriaceae</taxon>
        <taxon>Neisseria</taxon>
    </lineage>
</organism>
<dbReference type="InterPro" id="IPR003825">
    <property type="entry name" value="Colicin-V_CvpA"/>
</dbReference>
<dbReference type="PANTHER" id="PTHR36926:SF1">
    <property type="entry name" value="COLICIN V PRODUCTION PROTEIN"/>
    <property type="match status" value="1"/>
</dbReference>
<dbReference type="RefSeq" id="WP_274584891.1">
    <property type="nucleotide sequence ID" value="NZ_CP145811.1"/>
</dbReference>
<dbReference type="EMBL" id="JAPQFL010000002">
    <property type="protein sequence ID" value="MDD9327664.1"/>
    <property type="molecule type" value="Genomic_DNA"/>
</dbReference>
<evidence type="ECO:0000256" key="4">
    <source>
        <dbReference type="ARBA" id="ARBA00023136"/>
    </source>
</evidence>
<evidence type="ECO:0000313" key="7">
    <source>
        <dbReference type="EMBL" id="WWY02816.1"/>
    </source>
</evidence>
<reference evidence="7" key="2">
    <citation type="submission" date="2024-02" db="EMBL/GenBank/DDBJ databases">
        <title>Neisseria leonii sp. nov.</title>
        <authorList>
            <person name="Boutroux M."/>
            <person name="Favre-Rochex S."/>
            <person name="Gorgette O."/>
            <person name="Touak G."/>
            <person name="Muhle E."/>
            <person name="Chesneau O."/>
            <person name="Clermont D."/>
            <person name="Rahi P."/>
        </authorList>
    </citation>
    <scope>NUCLEOTIDE SEQUENCE</scope>
    <source>
        <strain evidence="7">51.81</strain>
    </source>
</reference>
<dbReference type="Proteomes" id="UP001149607">
    <property type="component" value="Chromosome"/>
</dbReference>
<keyword evidence="4 5" id="KW-0472">Membrane</keyword>
<evidence type="ECO:0000313" key="6">
    <source>
        <dbReference type="EMBL" id="MDD9327664.1"/>
    </source>
</evidence>
<dbReference type="GO" id="GO:0009403">
    <property type="term" value="P:toxin biosynthetic process"/>
    <property type="evidence" value="ECO:0007669"/>
    <property type="project" value="InterPro"/>
</dbReference>
<dbReference type="EMBL" id="CP146598">
    <property type="protein sequence ID" value="WWY02816.1"/>
    <property type="molecule type" value="Genomic_DNA"/>
</dbReference>
<protein>
    <submittedName>
        <fullName evidence="6">CvpA family protein</fullName>
    </submittedName>
</protein>
<keyword evidence="8" id="KW-1185">Reference proteome</keyword>
<evidence type="ECO:0000256" key="5">
    <source>
        <dbReference type="SAM" id="Phobius"/>
    </source>
</evidence>
<feature type="transmembrane region" description="Helical" evidence="5">
    <location>
        <begin position="61"/>
        <end position="81"/>
    </location>
</feature>
<dbReference type="AlphaFoldDB" id="A0A9X4E2Q5"/>
<dbReference type="PANTHER" id="PTHR36926">
    <property type="entry name" value="COLICIN V PRODUCTION PROTEIN"/>
    <property type="match status" value="1"/>
</dbReference>
<accession>A0A9X4E2Q5</accession>
<evidence type="ECO:0000256" key="2">
    <source>
        <dbReference type="ARBA" id="ARBA00022692"/>
    </source>
</evidence>
<keyword evidence="3 5" id="KW-1133">Transmembrane helix</keyword>
<dbReference type="Pfam" id="PF02674">
    <property type="entry name" value="Colicin_V"/>
    <property type="match status" value="1"/>
</dbReference>
<gene>
    <name evidence="6" type="ORF">ORY91_001073</name>
    <name evidence="7" type="ORF">V9W64_08985</name>
</gene>
<evidence type="ECO:0000256" key="3">
    <source>
        <dbReference type="ARBA" id="ARBA00022989"/>
    </source>
</evidence>
<keyword evidence="2 5" id="KW-0812">Transmembrane</keyword>
<name>A0A9X4E2Q5_9NEIS</name>
<reference evidence="6" key="1">
    <citation type="submission" date="2022-10" db="EMBL/GenBank/DDBJ databases">
        <authorList>
            <person name="Boutroux M."/>
        </authorList>
    </citation>
    <scope>NUCLEOTIDE SEQUENCE</scope>
    <source>
        <strain evidence="6">51.81</strain>
    </source>
</reference>